<keyword evidence="1" id="KW-1133">Transmembrane helix</keyword>
<dbReference type="AlphaFoldDB" id="F4QK58"/>
<dbReference type="RefSeq" id="WP_006271255.1">
    <property type="nucleotide sequence ID" value="NZ_GL883077.1"/>
</dbReference>
<evidence type="ECO:0000313" key="2">
    <source>
        <dbReference type="EMBL" id="EGF92085.1"/>
    </source>
</evidence>
<reference evidence="3" key="1">
    <citation type="submission" date="2011-03" db="EMBL/GenBank/DDBJ databases">
        <title>Draft genome sequence of Brevundimonas diminuta.</title>
        <authorList>
            <person name="Brown P.J.B."/>
            <person name="Buechlein A."/>
            <person name="Hemmerich C."/>
            <person name="Brun Y.V."/>
        </authorList>
    </citation>
    <scope>NUCLEOTIDE SEQUENCE [LARGE SCALE GENOMIC DNA]</scope>
    <source>
        <strain evidence="3">C19</strain>
    </source>
</reference>
<dbReference type="STRING" id="715226.ABI_05180"/>
<name>F4QK58_9CAUL</name>
<dbReference type="EMBL" id="GL883077">
    <property type="protein sequence ID" value="EGF92085.1"/>
    <property type="molecule type" value="Genomic_DNA"/>
</dbReference>
<proteinExistence type="predicted"/>
<dbReference type="OrthoDB" id="7173139at2"/>
<keyword evidence="1" id="KW-0812">Transmembrane</keyword>
<keyword evidence="1" id="KW-0472">Membrane</keyword>
<evidence type="ECO:0000313" key="3">
    <source>
        <dbReference type="Proteomes" id="UP000006512"/>
    </source>
</evidence>
<accession>F4QK58</accession>
<protein>
    <submittedName>
        <fullName evidence="2">Putative membrane protein</fullName>
    </submittedName>
</protein>
<feature type="transmembrane region" description="Helical" evidence="1">
    <location>
        <begin position="87"/>
        <end position="106"/>
    </location>
</feature>
<organism evidence="2 3">
    <name type="scientific">Asticcacaulis biprosthecium C19</name>
    <dbReference type="NCBI Taxonomy" id="715226"/>
    <lineage>
        <taxon>Bacteria</taxon>
        <taxon>Pseudomonadati</taxon>
        <taxon>Pseudomonadota</taxon>
        <taxon>Alphaproteobacteria</taxon>
        <taxon>Caulobacterales</taxon>
        <taxon>Caulobacteraceae</taxon>
        <taxon>Asticcacaulis</taxon>
    </lineage>
</organism>
<evidence type="ECO:0000256" key="1">
    <source>
        <dbReference type="SAM" id="Phobius"/>
    </source>
</evidence>
<sequence length="124" mass="13742">MSDNLGGDAVQFGFALWDAARASLVGLNPIPVLITSAFFGIVQPQRGWYIFKALVALVPAVLMVALWPVTQGYTPIWPDVTQMETQIQLLTMLMIAWLIIRLLYMVKATLTLGTREPEARTNGH</sequence>
<dbReference type="HOGENOM" id="CLU_1999189_0_0_5"/>
<gene>
    <name evidence="2" type="ORF">ABI_05180</name>
</gene>
<feature type="transmembrane region" description="Helical" evidence="1">
    <location>
        <begin position="49"/>
        <end position="67"/>
    </location>
</feature>
<dbReference type="Proteomes" id="UP000006512">
    <property type="component" value="Unassembled WGS sequence"/>
</dbReference>
<keyword evidence="3" id="KW-1185">Reference proteome</keyword>
<feature type="transmembrane region" description="Helical" evidence="1">
    <location>
        <begin position="20"/>
        <end position="42"/>
    </location>
</feature>